<dbReference type="REBASE" id="50919">
    <property type="entry name" value="M.Sac18658ORFBP"/>
</dbReference>
<dbReference type="KEGG" id="saci:Sinac_0809"/>
<keyword evidence="1" id="KW-0489">Methyltransferase</keyword>
<evidence type="ECO:0000256" key="1">
    <source>
        <dbReference type="ARBA" id="ARBA00022603"/>
    </source>
</evidence>
<dbReference type="SUPFAM" id="SSF53335">
    <property type="entry name" value="S-adenosyl-L-methionine-dependent methyltransferases"/>
    <property type="match status" value="1"/>
</dbReference>
<dbReference type="PANTHER" id="PTHR33841">
    <property type="entry name" value="DNA METHYLTRANSFERASE YEEA-RELATED"/>
    <property type="match status" value="1"/>
</dbReference>
<evidence type="ECO:0000256" key="3">
    <source>
        <dbReference type="ARBA" id="ARBA00022691"/>
    </source>
</evidence>
<dbReference type="STRING" id="886293.Sinac_0809"/>
<dbReference type="InterPro" id="IPR029063">
    <property type="entry name" value="SAM-dependent_MTases_sf"/>
</dbReference>
<evidence type="ECO:0000313" key="5">
    <source>
        <dbReference type="Proteomes" id="UP000010798"/>
    </source>
</evidence>
<protein>
    <submittedName>
        <fullName evidence="4">Uncharacterized protein</fullName>
    </submittedName>
</protein>
<dbReference type="PRINTS" id="PR00507">
    <property type="entry name" value="N12N6MTFRASE"/>
</dbReference>
<dbReference type="GO" id="GO:0032259">
    <property type="term" value="P:methylation"/>
    <property type="evidence" value="ECO:0007669"/>
    <property type="project" value="UniProtKB-KW"/>
</dbReference>
<dbReference type="EMBL" id="CP003364">
    <property type="protein sequence ID" value="AGA25217.1"/>
    <property type="molecule type" value="Genomic_DNA"/>
</dbReference>
<name>L0D7J4_SINAD</name>
<proteinExistence type="predicted"/>
<sequence>MLGARDLSRDLGDFPTPPPLVAAVLERLGPIGEQWPRVLEPTCGRGHFLQGLIDGTSPPREIRGIEIQASHYEAAQAIARNAHPMDVEVVRANLFDLDLRRDLTWREQGPLLVVGNPPWVTNAELGALGSANLPQKSNVKQVRGIDARTGASNFDIAEAIWLKLLKELAGEEATIALLCKTSVARGVLQFAERTDLPITEATIVRLDAKAWFRAAVDACLFRVRLGVGTGAGLGRVPVFAGFPSVRPESALGFVEGRLIADLDRYRPLAFADGQCPLTWRQGLKHDAATVMELEAEPGLGSFRNKLGESLDIEPEWVYPLLKGADLVRGPALRPTRSVIVTQRRVGDDTRGLEQAAPRLWAYLEGHTAIFARRKSSIYRGQAPFAMFGLGPYSFAPYKVAVSGLGKAPRFHAVGSVDGRPIMFDDTCYFLPCRSPEQAAITAALLNDPDTLALIDALIFRESKRPITKSLLTRLDLVALSGHVDCQALLVRAEDELTRLLADESIFRENRR</sequence>
<keyword evidence="2" id="KW-0808">Transferase</keyword>
<dbReference type="Proteomes" id="UP000010798">
    <property type="component" value="Chromosome"/>
</dbReference>
<gene>
    <name evidence="4" type="ordered locus">Sinac_0809</name>
</gene>
<keyword evidence="3" id="KW-0949">S-adenosyl-L-methionine</keyword>
<evidence type="ECO:0000256" key="2">
    <source>
        <dbReference type="ARBA" id="ARBA00022679"/>
    </source>
</evidence>
<dbReference type="GO" id="GO:0008168">
    <property type="term" value="F:methyltransferase activity"/>
    <property type="evidence" value="ECO:0007669"/>
    <property type="project" value="UniProtKB-KW"/>
</dbReference>
<evidence type="ECO:0000313" key="4">
    <source>
        <dbReference type="EMBL" id="AGA25217.1"/>
    </source>
</evidence>
<dbReference type="AlphaFoldDB" id="L0D7J4"/>
<dbReference type="CDD" id="cd02440">
    <property type="entry name" value="AdoMet_MTases"/>
    <property type="match status" value="1"/>
</dbReference>
<dbReference type="OrthoDB" id="32195at2"/>
<dbReference type="PANTHER" id="PTHR33841:SF5">
    <property type="entry name" value="DNA METHYLASE (MODIFICATION METHYLASE) (METHYLTRANSFERASE)-RELATED"/>
    <property type="match status" value="1"/>
</dbReference>
<reference evidence="4 5" key="1">
    <citation type="submission" date="2012-02" db="EMBL/GenBank/DDBJ databases">
        <title>Complete sequence of chromosome of Singulisphaera acidiphila DSM 18658.</title>
        <authorList>
            <consortium name="US DOE Joint Genome Institute (JGI-PGF)"/>
            <person name="Lucas S."/>
            <person name="Copeland A."/>
            <person name="Lapidus A."/>
            <person name="Glavina del Rio T."/>
            <person name="Dalin E."/>
            <person name="Tice H."/>
            <person name="Bruce D."/>
            <person name="Goodwin L."/>
            <person name="Pitluck S."/>
            <person name="Peters L."/>
            <person name="Ovchinnikova G."/>
            <person name="Chertkov O."/>
            <person name="Kyrpides N."/>
            <person name="Mavromatis K."/>
            <person name="Ivanova N."/>
            <person name="Brettin T."/>
            <person name="Detter J.C."/>
            <person name="Han C."/>
            <person name="Larimer F."/>
            <person name="Land M."/>
            <person name="Hauser L."/>
            <person name="Markowitz V."/>
            <person name="Cheng J.-F."/>
            <person name="Hugenholtz P."/>
            <person name="Woyke T."/>
            <person name="Wu D."/>
            <person name="Tindall B."/>
            <person name="Pomrenke H."/>
            <person name="Brambilla E."/>
            <person name="Klenk H.-P."/>
            <person name="Eisen J.A."/>
        </authorList>
    </citation>
    <scope>NUCLEOTIDE SEQUENCE [LARGE SCALE GENOMIC DNA]</scope>
    <source>
        <strain evidence="5">ATCC BAA-1392 / DSM 18658 / VKM B-2454 / MOB10</strain>
    </source>
</reference>
<dbReference type="Gene3D" id="3.40.50.150">
    <property type="entry name" value="Vaccinia Virus protein VP39"/>
    <property type="match status" value="1"/>
</dbReference>
<accession>L0D7J4</accession>
<dbReference type="InterPro" id="IPR050953">
    <property type="entry name" value="N4_N6_ade-DNA_methylase"/>
</dbReference>
<dbReference type="eggNOG" id="COG0286">
    <property type="taxonomic scope" value="Bacteria"/>
</dbReference>
<organism evidence="4 5">
    <name type="scientific">Singulisphaera acidiphila (strain ATCC BAA-1392 / DSM 18658 / VKM B-2454 / MOB10)</name>
    <dbReference type="NCBI Taxonomy" id="886293"/>
    <lineage>
        <taxon>Bacteria</taxon>
        <taxon>Pseudomonadati</taxon>
        <taxon>Planctomycetota</taxon>
        <taxon>Planctomycetia</taxon>
        <taxon>Isosphaerales</taxon>
        <taxon>Isosphaeraceae</taxon>
        <taxon>Singulisphaera</taxon>
    </lineage>
</organism>
<keyword evidence="5" id="KW-1185">Reference proteome</keyword>
<dbReference type="HOGENOM" id="CLU_044835_0_0_0"/>